<comment type="caution">
    <text evidence="8">The sequence shown here is derived from an EMBL/GenBank/DDBJ whole genome shotgun (WGS) entry which is preliminary data.</text>
</comment>
<dbReference type="GO" id="GO:0005886">
    <property type="term" value="C:plasma membrane"/>
    <property type="evidence" value="ECO:0007669"/>
    <property type="project" value="TreeGrafter"/>
</dbReference>
<dbReference type="PANTHER" id="PTHR19282">
    <property type="entry name" value="TETRASPANIN"/>
    <property type="match status" value="1"/>
</dbReference>
<evidence type="ECO:0000256" key="4">
    <source>
        <dbReference type="ARBA" id="ARBA00022989"/>
    </source>
</evidence>
<dbReference type="PRINTS" id="PR00259">
    <property type="entry name" value="TMFOUR"/>
</dbReference>
<keyword evidence="5 7" id="KW-0472">Membrane</keyword>
<dbReference type="EMBL" id="JASPKY010000471">
    <property type="protein sequence ID" value="KAK9695739.1"/>
    <property type="molecule type" value="Genomic_DNA"/>
</dbReference>
<gene>
    <name evidence="8" type="ORF">QE152_g32353</name>
</gene>
<feature type="transmembrane region" description="Helical" evidence="7">
    <location>
        <begin position="57"/>
        <end position="82"/>
    </location>
</feature>
<protein>
    <recommendedName>
        <fullName evidence="7">Tetraspanin</fullName>
    </recommendedName>
</protein>
<evidence type="ECO:0000256" key="2">
    <source>
        <dbReference type="ARBA" id="ARBA00006840"/>
    </source>
</evidence>
<feature type="transmembrane region" description="Helical" evidence="7">
    <location>
        <begin position="212"/>
        <end position="231"/>
    </location>
</feature>
<name>A0AAW1IZJ6_POPJA</name>
<feature type="transmembrane region" description="Helical" evidence="7">
    <location>
        <begin position="94"/>
        <end position="114"/>
    </location>
</feature>
<evidence type="ECO:0000313" key="8">
    <source>
        <dbReference type="EMBL" id="KAK9695739.1"/>
    </source>
</evidence>
<evidence type="ECO:0000256" key="1">
    <source>
        <dbReference type="ARBA" id="ARBA00004141"/>
    </source>
</evidence>
<comment type="similarity">
    <text evidence="2 7">Belongs to the tetraspanin (TM4SF) family.</text>
</comment>
<dbReference type="InterPro" id="IPR018499">
    <property type="entry name" value="Tetraspanin/Peripherin"/>
</dbReference>
<proteinExistence type="inferred from homology"/>
<feature type="disulfide bond" evidence="6">
    <location>
        <begin position="149"/>
        <end position="168"/>
    </location>
</feature>
<dbReference type="Gene3D" id="1.10.1450.10">
    <property type="entry name" value="Tetraspanin"/>
    <property type="match status" value="1"/>
</dbReference>
<feature type="transmembrane region" description="Helical" evidence="7">
    <location>
        <begin position="12"/>
        <end position="33"/>
    </location>
</feature>
<dbReference type="PANTHER" id="PTHR19282:SF544">
    <property type="entry name" value="TETRASPANIN"/>
    <property type="match status" value="1"/>
</dbReference>
<dbReference type="AlphaFoldDB" id="A0AAW1IZJ6"/>
<evidence type="ECO:0000313" key="9">
    <source>
        <dbReference type="Proteomes" id="UP001458880"/>
    </source>
</evidence>
<evidence type="ECO:0000256" key="3">
    <source>
        <dbReference type="ARBA" id="ARBA00022692"/>
    </source>
</evidence>
<reference evidence="8 9" key="1">
    <citation type="journal article" date="2024" name="BMC Genomics">
        <title>De novo assembly and annotation of Popillia japonica's genome with initial clues to its potential as an invasive pest.</title>
        <authorList>
            <person name="Cucini C."/>
            <person name="Boschi S."/>
            <person name="Funari R."/>
            <person name="Cardaioli E."/>
            <person name="Iannotti N."/>
            <person name="Marturano G."/>
            <person name="Paoli F."/>
            <person name="Bruttini M."/>
            <person name="Carapelli A."/>
            <person name="Frati F."/>
            <person name="Nardi F."/>
        </authorList>
    </citation>
    <scope>NUCLEOTIDE SEQUENCE [LARGE SCALE GENOMIC DNA]</scope>
    <source>
        <strain evidence="8">DMR45628</strain>
    </source>
</reference>
<dbReference type="Pfam" id="PF00335">
    <property type="entry name" value="Tetraspanin"/>
    <property type="match status" value="1"/>
</dbReference>
<keyword evidence="4 7" id="KW-1133">Transmembrane helix</keyword>
<dbReference type="InterPro" id="IPR000301">
    <property type="entry name" value="Tetraspanin_animals"/>
</dbReference>
<dbReference type="SUPFAM" id="SSF48652">
    <property type="entry name" value="Tetraspanin"/>
    <property type="match status" value="1"/>
</dbReference>
<keyword evidence="9" id="KW-1185">Reference proteome</keyword>
<comment type="subcellular location">
    <subcellularLocation>
        <location evidence="1 7">Membrane</location>
        <topology evidence="1 7">Multi-pass membrane protein</topology>
    </subcellularLocation>
</comment>
<dbReference type="PIRSF" id="PIRSF002419">
    <property type="entry name" value="Tetraspanin"/>
    <property type="match status" value="1"/>
</dbReference>
<evidence type="ECO:0000256" key="7">
    <source>
        <dbReference type="RuleBase" id="RU361218"/>
    </source>
</evidence>
<dbReference type="Proteomes" id="UP001458880">
    <property type="component" value="Unassembled WGS sequence"/>
</dbReference>
<evidence type="ECO:0000256" key="6">
    <source>
        <dbReference type="PIRSR" id="PIRSR002419-1"/>
    </source>
</evidence>
<keyword evidence="6" id="KW-1015">Disulfide bond</keyword>
<keyword evidence="3 7" id="KW-0812">Transmembrane</keyword>
<sequence>MGFFADIWKAILLIINTIFLLLGCGLTGLGIWATVKSSSASEKIEELDDFTETYRDLILVIVGKILIIFGPVITIIAFTGFWGIVAQKKWMLKLYAVVLILIVILQTAIGIYYICTVRFEKKDFEPQTPGVANRHTEFLDSTQRTLQCCGYYEPSEMRTAMGAYPASCCKDSALFGTLRYSDNTAVDPVQCEPHETGCWYQYTSYLKTAGTIYGGFVGFEVVCIVAAFIVVRSFTIRQLSYNRVS</sequence>
<accession>A0AAW1IZJ6</accession>
<organism evidence="8 9">
    <name type="scientific">Popillia japonica</name>
    <name type="common">Japanese beetle</name>
    <dbReference type="NCBI Taxonomy" id="7064"/>
    <lineage>
        <taxon>Eukaryota</taxon>
        <taxon>Metazoa</taxon>
        <taxon>Ecdysozoa</taxon>
        <taxon>Arthropoda</taxon>
        <taxon>Hexapoda</taxon>
        <taxon>Insecta</taxon>
        <taxon>Pterygota</taxon>
        <taxon>Neoptera</taxon>
        <taxon>Endopterygota</taxon>
        <taxon>Coleoptera</taxon>
        <taxon>Polyphaga</taxon>
        <taxon>Scarabaeiformia</taxon>
        <taxon>Scarabaeidae</taxon>
        <taxon>Rutelinae</taxon>
        <taxon>Popillia</taxon>
    </lineage>
</organism>
<dbReference type="InterPro" id="IPR008952">
    <property type="entry name" value="Tetraspanin_EC2_sf"/>
</dbReference>
<evidence type="ECO:0000256" key="5">
    <source>
        <dbReference type="ARBA" id="ARBA00023136"/>
    </source>
</evidence>